<protein>
    <submittedName>
        <fullName evidence="4">Uncharacterized protein</fullName>
    </submittedName>
</protein>
<evidence type="ECO:0000313" key="5">
    <source>
        <dbReference type="Proteomes" id="UP001302602"/>
    </source>
</evidence>
<gene>
    <name evidence="4" type="ORF">N657DRAFT_567104</name>
</gene>
<sequence length="257" mass="28144">MGDADGARFAPFMGEDSPDSNESMTDIIMRDQIRRSEAVLGRSLSNRERDTMISYYQDMRRGRGAPSEANKPTTTIHSPTNQKEAKDEPGSFDLEEDLRKEIERLEAQLRDVAQGGLTLLRLERDAVEGRLASLEAELDAVKAELSDLKACFEACTDAENGNLKDGKRAWDSPQPAHNQRGGLFGIKSVMFAMAVLVWLVTEAMLHSKRLADGYGGYVNGGYNGLGSVLIFGTWVKFMVFEVAVVFLGVLASGAVMG</sequence>
<reference evidence="4" key="1">
    <citation type="journal article" date="2023" name="Mol. Phylogenet. Evol.">
        <title>Genome-scale phylogeny and comparative genomics of the fungal order Sordariales.</title>
        <authorList>
            <person name="Hensen N."/>
            <person name="Bonometti L."/>
            <person name="Westerberg I."/>
            <person name="Brannstrom I.O."/>
            <person name="Guillou S."/>
            <person name="Cros-Aarteil S."/>
            <person name="Calhoun S."/>
            <person name="Haridas S."/>
            <person name="Kuo A."/>
            <person name="Mondo S."/>
            <person name="Pangilinan J."/>
            <person name="Riley R."/>
            <person name="LaButti K."/>
            <person name="Andreopoulos B."/>
            <person name="Lipzen A."/>
            <person name="Chen C."/>
            <person name="Yan M."/>
            <person name="Daum C."/>
            <person name="Ng V."/>
            <person name="Clum A."/>
            <person name="Steindorff A."/>
            <person name="Ohm R.A."/>
            <person name="Martin F."/>
            <person name="Silar P."/>
            <person name="Natvig D.O."/>
            <person name="Lalanne C."/>
            <person name="Gautier V."/>
            <person name="Ament-Velasquez S.L."/>
            <person name="Kruys A."/>
            <person name="Hutchinson M.I."/>
            <person name="Powell A.J."/>
            <person name="Barry K."/>
            <person name="Miller A.N."/>
            <person name="Grigoriev I.V."/>
            <person name="Debuchy R."/>
            <person name="Gladieux P."/>
            <person name="Hiltunen Thoren M."/>
            <person name="Johannesson H."/>
        </authorList>
    </citation>
    <scope>NUCLEOTIDE SEQUENCE</scope>
    <source>
        <strain evidence="4">CBS 731.68</strain>
    </source>
</reference>
<keyword evidence="3" id="KW-1133">Transmembrane helix</keyword>
<keyword evidence="3" id="KW-0472">Membrane</keyword>
<accession>A0AAN6U577</accession>
<feature type="compositionally biased region" description="Polar residues" evidence="2">
    <location>
        <begin position="70"/>
        <end position="82"/>
    </location>
</feature>
<evidence type="ECO:0000256" key="3">
    <source>
        <dbReference type="SAM" id="Phobius"/>
    </source>
</evidence>
<dbReference type="AlphaFoldDB" id="A0AAN6U577"/>
<evidence type="ECO:0000313" key="4">
    <source>
        <dbReference type="EMBL" id="KAK4126678.1"/>
    </source>
</evidence>
<organism evidence="4 5">
    <name type="scientific">Parathielavia appendiculata</name>
    <dbReference type="NCBI Taxonomy" id="2587402"/>
    <lineage>
        <taxon>Eukaryota</taxon>
        <taxon>Fungi</taxon>
        <taxon>Dikarya</taxon>
        <taxon>Ascomycota</taxon>
        <taxon>Pezizomycotina</taxon>
        <taxon>Sordariomycetes</taxon>
        <taxon>Sordariomycetidae</taxon>
        <taxon>Sordariales</taxon>
        <taxon>Chaetomiaceae</taxon>
        <taxon>Parathielavia</taxon>
    </lineage>
</organism>
<reference evidence="4" key="2">
    <citation type="submission" date="2023-05" db="EMBL/GenBank/DDBJ databases">
        <authorList>
            <consortium name="Lawrence Berkeley National Laboratory"/>
            <person name="Steindorff A."/>
            <person name="Hensen N."/>
            <person name="Bonometti L."/>
            <person name="Westerberg I."/>
            <person name="Brannstrom I.O."/>
            <person name="Guillou S."/>
            <person name="Cros-Aarteil S."/>
            <person name="Calhoun S."/>
            <person name="Haridas S."/>
            <person name="Kuo A."/>
            <person name="Mondo S."/>
            <person name="Pangilinan J."/>
            <person name="Riley R."/>
            <person name="Labutti K."/>
            <person name="Andreopoulos B."/>
            <person name="Lipzen A."/>
            <person name="Chen C."/>
            <person name="Yanf M."/>
            <person name="Daum C."/>
            <person name="Ng V."/>
            <person name="Clum A."/>
            <person name="Ohm R."/>
            <person name="Martin F."/>
            <person name="Silar P."/>
            <person name="Natvig D."/>
            <person name="Lalanne C."/>
            <person name="Gautier V."/>
            <person name="Ament-Velasquez S.L."/>
            <person name="Kruys A."/>
            <person name="Hutchinson M.I."/>
            <person name="Powell A.J."/>
            <person name="Barry K."/>
            <person name="Miller A.N."/>
            <person name="Grigoriev I.V."/>
            <person name="Debuchy R."/>
            <person name="Gladieux P."/>
            <person name="Thoren M.H."/>
            <person name="Johannesson H."/>
        </authorList>
    </citation>
    <scope>NUCLEOTIDE SEQUENCE</scope>
    <source>
        <strain evidence="4">CBS 731.68</strain>
    </source>
</reference>
<dbReference type="Proteomes" id="UP001302602">
    <property type="component" value="Unassembled WGS sequence"/>
</dbReference>
<evidence type="ECO:0000256" key="2">
    <source>
        <dbReference type="SAM" id="MobiDB-lite"/>
    </source>
</evidence>
<feature type="transmembrane region" description="Helical" evidence="3">
    <location>
        <begin position="184"/>
        <end position="205"/>
    </location>
</feature>
<comment type="caution">
    <text evidence="4">The sequence shown here is derived from an EMBL/GenBank/DDBJ whole genome shotgun (WGS) entry which is preliminary data.</text>
</comment>
<dbReference type="GeneID" id="87825251"/>
<keyword evidence="1" id="KW-0175">Coiled coil</keyword>
<evidence type="ECO:0000256" key="1">
    <source>
        <dbReference type="SAM" id="Coils"/>
    </source>
</evidence>
<keyword evidence="5" id="KW-1185">Reference proteome</keyword>
<feature type="coiled-coil region" evidence="1">
    <location>
        <begin position="95"/>
        <end position="151"/>
    </location>
</feature>
<dbReference type="EMBL" id="MU853224">
    <property type="protein sequence ID" value="KAK4126678.1"/>
    <property type="molecule type" value="Genomic_DNA"/>
</dbReference>
<dbReference type="RefSeq" id="XP_062650449.1">
    <property type="nucleotide sequence ID" value="XM_062788481.1"/>
</dbReference>
<feature type="transmembrane region" description="Helical" evidence="3">
    <location>
        <begin position="225"/>
        <end position="251"/>
    </location>
</feature>
<keyword evidence="3" id="KW-0812">Transmembrane</keyword>
<name>A0AAN6U577_9PEZI</name>
<feature type="region of interest" description="Disordered" evidence="2">
    <location>
        <begin position="51"/>
        <end position="92"/>
    </location>
</feature>
<proteinExistence type="predicted"/>
<feature type="region of interest" description="Disordered" evidence="2">
    <location>
        <begin position="1"/>
        <end position="25"/>
    </location>
</feature>